<proteinExistence type="predicted"/>
<evidence type="ECO:0000313" key="3">
    <source>
        <dbReference type="EMBL" id="ORY44663.1"/>
    </source>
</evidence>
<dbReference type="EMBL" id="MCGO01000021">
    <property type="protein sequence ID" value="ORY44663.1"/>
    <property type="molecule type" value="Genomic_DNA"/>
</dbReference>
<evidence type="ECO:0000313" key="4">
    <source>
        <dbReference type="Proteomes" id="UP000193642"/>
    </source>
</evidence>
<organism evidence="2 4">
    <name type="scientific">Rhizoclosmatium globosum</name>
    <dbReference type="NCBI Taxonomy" id="329046"/>
    <lineage>
        <taxon>Eukaryota</taxon>
        <taxon>Fungi</taxon>
        <taxon>Fungi incertae sedis</taxon>
        <taxon>Chytridiomycota</taxon>
        <taxon>Chytridiomycota incertae sedis</taxon>
        <taxon>Chytridiomycetes</taxon>
        <taxon>Chytridiales</taxon>
        <taxon>Chytriomycetaceae</taxon>
        <taxon>Rhizoclosmatium</taxon>
    </lineage>
</organism>
<dbReference type="Gene3D" id="2.40.50.40">
    <property type="match status" value="1"/>
</dbReference>
<dbReference type="CDD" id="cd00024">
    <property type="entry name" value="CD_CSD"/>
    <property type="match status" value="1"/>
</dbReference>
<feature type="compositionally biased region" description="Basic and acidic residues" evidence="1">
    <location>
        <begin position="139"/>
        <end position="148"/>
    </location>
</feature>
<dbReference type="SUPFAM" id="SSF54160">
    <property type="entry name" value="Chromo domain-like"/>
    <property type="match status" value="1"/>
</dbReference>
<keyword evidence="4" id="KW-1185">Reference proteome</keyword>
<protein>
    <recommendedName>
        <fullName evidence="5">Chromo domain-containing protein</fullName>
    </recommendedName>
</protein>
<feature type="region of interest" description="Disordered" evidence="1">
    <location>
        <begin position="115"/>
        <end position="148"/>
    </location>
</feature>
<dbReference type="EMBL" id="MCGO01000034">
    <property type="protein sequence ID" value="ORY40781.1"/>
    <property type="molecule type" value="Genomic_DNA"/>
</dbReference>
<sequence length="148" mass="16956">MDPTFVPEDRTDPLYEIEKVVSVTRRNGMFYYLVKFKGQKANQNREYNDDTLSAETRRIFWEKQKADGGPIYKSFKRHVDAYYRDDPLLPPAVDLEDVAVILPAKVNVAVGGGKVKEKRRNKAIEPRVPQEGTRTSGRLADKRAARQS</sequence>
<dbReference type="AlphaFoldDB" id="A0A1Y2C187"/>
<dbReference type="InterPro" id="IPR016197">
    <property type="entry name" value="Chromo-like_dom_sf"/>
</dbReference>
<dbReference type="Proteomes" id="UP000193642">
    <property type="component" value="Unassembled WGS sequence"/>
</dbReference>
<gene>
    <name evidence="3" type="ORF">BCR33DRAFT_737708</name>
    <name evidence="2" type="ORF">BCR33DRAFT_740170</name>
</gene>
<name>A0A1Y2C187_9FUNG</name>
<dbReference type="OrthoDB" id="2178414at2759"/>
<evidence type="ECO:0008006" key="5">
    <source>
        <dbReference type="Google" id="ProtNLM"/>
    </source>
</evidence>
<evidence type="ECO:0000313" key="2">
    <source>
        <dbReference type="EMBL" id="ORY40781.1"/>
    </source>
</evidence>
<reference evidence="2 4" key="1">
    <citation type="submission" date="2016-07" db="EMBL/GenBank/DDBJ databases">
        <title>Pervasive Adenine N6-methylation of Active Genes in Fungi.</title>
        <authorList>
            <consortium name="DOE Joint Genome Institute"/>
            <person name="Mondo S.J."/>
            <person name="Dannebaum R.O."/>
            <person name="Kuo R.C."/>
            <person name="Labutti K."/>
            <person name="Haridas S."/>
            <person name="Kuo A."/>
            <person name="Salamov A."/>
            <person name="Ahrendt S.R."/>
            <person name="Lipzen A."/>
            <person name="Sullivan W."/>
            <person name="Andreopoulos W.B."/>
            <person name="Clum A."/>
            <person name="Lindquist E."/>
            <person name="Daum C."/>
            <person name="Ramamoorthy G.K."/>
            <person name="Gryganskyi A."/>
            <person name="Culley D."/>
            <person name="Magnuson J.K."/>
            <person name="James T.Y."/>
            <person name="O'Malley M.A."/>
            <person name="Stajich J.E."/>
            <person name="Spatafora J.W."/>
            <person name="Visel A."/>
            <person name="Grigoriev I.V."/>
        </authorList>
    </citation>
    <scope>NUCLEOTIDE SEQUENCE [LARGE SCALE GENOMIC DNA]</scope>
    <source>
        <strain evidence="2 4">JEL800</strain>
    </source>
</reference>
<accession>A0A1Y2C187</accession>
<evidence type="ECO:0000256" key="1">
    <source>
        <dbReference type="SAM" id="MobiDB-lite"/>
    </source>
</evidence>
<comment type="caution">
    <text evidence="2">The sequence shown here is derived from an EMBL/GenBank/DDBJ whole genome shotgun (WGS) entry which is preliminary data.</text>
</comment>